<sequence length="171" mass="20004">NFGMITNIPLDYMHLVCIGVVKKILNFWLSGPLNVRLPTRSLSSISRFLIEMRSSIPIEFVRKPRELHFLSLWKATEFRLFLLYIGPIILKNYIKKNIYKNFLTLHVAIRLLCSPDLLHITYADSLLQHFVQSFKILYGPQHISFNIHGLIHLADDVRKFGPLDTFSAFRY</sequence>
<reference evidence="1 2" key="1">
    <citation type="journal article" date="2010" name="Science">
        <title>Genomic comparison of the ants Camponotus floridanus and Harpegnathos saltator.</title>
        <authorList>
            <person name="Bonasio R."/>
            <person name="Zhang G."/>
            <person name="Ye C."/>
            <person name="Mutti N.S."/>
            <person name="Fang X."/>
            <person name="Qin N."/>
            <person name="Donahue G."/>
            <person name="Yang P."/>
            <person name="Li Q."/>
            <person name="Li C."/>
            <person name="Zhang P."/>
            <person name="Huang Z."/>
            <person name="Berger S.L."/>
            <person name="Reinberg D."/>
            <person name="Wang J."/>
            <person name="Liebig J."/>
        </authorList>
    </citation>
    <scope>NUCLEOTIDE SEQUENCE [LARGE SCALE GENOMIC DNA]</scope>
    <source>
        <strain evidence="2">C129</strain>
    </source>
</reference>
<dbReference type="AlphaFoldDB" id="E2A0D4"/>
<evidence type="ECO:0008006" key="3">
    <source>
        <dbReference type="Google" id="ProtNLM"/>
    </source>
</evidence>
<gene>
    <name evidence="1" type="ORF">EAG_00322</name>
</gene>
<name>E2A0D4_CAMFO</name>
<dbReference type="InParanoid" id="E2A0D4"/>
<protein>
    <recommendedName>
        <fullName evidence="3">DUF4218 domain-containing protein</fullName>
    </recommendedName>
</protein>
<dbReference type="OMA" id="ATEYRRC"/>
<feature type="non-terminal residue" evidence="1">
    <location>
        <position position="1"/>
    </location>
</feature>
<feature type="non-terminal residue" evidence="1">
    <location>
        <position position="171"/>
    </location>
</feature>
<evidence type="ECO:0000313" key="1">
    <source>
        <dbReference type="EMBL" id="EFN73105.1"/>
    </source>
</evidence>
<dbReference type="PANTHER" id="PTHR33053">
    <property type="entry name" value="PROTEIN, PUTATIVE-RELATED"/>
    <property type="match status" value="1"/>
</dbReference>
<accession>E2A0D4</accession>
<keyword evidence="2" id="KW-1185">Reference proteome</keyword>
<dbReference type="EMBL" id="GL435582">
    <property type="protein sequence ID" value="EFN73105.1"/>
    <property type="molecule type" value="Genomic_DNA"/>
</dbReference>
<dbReference type="PANTHER" id="PTHR33053:SF9">
    <property type="entry name" value="AGAP000105-PA"/>
    <property type="match status" value="1"/>
</dbReference>
<dbReference type="Proteomes" id="UP000000311">
    <property type="component" value="Unassembled WGS sequence"/>
</dbReference>
<organism evidence="2">
    <name type="scientific">Camponotus floridanus</name>
    <name type="common">Florida carpenter ant</name>
    <dbReference type="NCBI Taxonomy" id="104421"/>
    <lineage>
        <taxon>Eukaryota</taxon>
        <taxon>Metazoa</taxon>
        <taxon>Ecdysozoa</taxon>
        <taxon>Arthropoda</taxon>
        <taxon>Hexapoda</taxon>
        <taxon>Insecta</taxon>
        <taxon>Pterygota</taxon>
        <taxon>Neoptera</taxon>
        <taxon>Endopterygota</taxon>
        <taxon>Hymenoptera</taxon>
        <taxon>Apocrita</taxon>
        <taxon>Aculeata</taxon>
        <taxon>Formicoidea</taxon>
        <taxon>Formicidae</taxon>
        <taxon>Formicinae</taxon>
        <taxon>Camponotus</taxon>
    </lineage>
</organism>
<proteinExistence type="predicted"/>
<evidence type="ECO:0000313" key="2">
    <source>
        <dbReference type="Proteomes" id="UP000000311"/>
    </source>
</evidence>